<sequence length="825" mass="93664">MMSEKSALKNIRASRFEKANKQVRKLLDRDSTNAVTHYLVAIYFFSPANAGYNIDSAYRYTMTSWKYFSGATSKNQERMRRFPIDSVVLVTLRQRIDSAAFERAKRANTSAAYNTFLVKFPLAISKNEAVELRNEAAFKEASQENTREAFRYYLDQYPQSQKAMVAQARYEKLVFDDETKSQRAEDFQQFVMHYPNSPHRDEAIQKIFEIQTASGERDDYLAFIALFRDHLLSKKAKAIVNHLDINDADSLHTGESMLVPILHNGKFGFMNALGEEVIQPLYEEIDKRYRCGNITDKILALDGKAVSHEGVVASNQSIDVVEPVGNGFWLAGNDDCFKVIHHSGFVVGDSCVEDAKVIAGKYLALKSNGYWGLWAMNGRRMIGQSFDNITNVGEIVVFEKDKKYRLATTQTIARSANQQPLKLSDAFDACTPWRQQRVWLKAGRFEGVMDQNLQVVIGFEEGKLEQTYFGASRKTDHVQLYDERGDKTHAIDAVHMIQPWALVKKSQQWHIFDTKDHTILPPAYDTIQVKGPFAIAIRHDSTTIIINKARQVKLNSTEAFTFIPGQDSSAFFVIATPKTKTLFNERGKKEFVFTGDKIQHAGGQYFIITKNDKKGLLGAGGKALTPIAFDAIGTVRDGTISLLKGTRFGTYLIKTQKMINPEYAKNITQYNKKFLTAYKSGAWGFVDMNNKPISKFEFDEIQYWNDSLAFVRKQTQWSMIQVAAQQTRLHGIKSIKYIRNTATEKLAIIDHEKKYGVLSSTQGVIIPLNFSDVINVGSADVPVFFTEKHVEEASVFVVIYYDANGKFIRKEVYEADDYEKIYCGN</sequence>
<dbReference type="RefSeq" id="WP_112747482.1">
    <property type="nucleotide sequence ID" value="NZ_QMFY01000006.1"/>
</dbReference>
<name>A0A364Y2Z0_9BACT</name>
<dbReference type="InterPro" id="IPR032774">
    <property type="entry name" value="WG_beta_rep"/>
</dbReference>
<dbReference type="Proteomes" id="UP000251889">
    <property type="component" value="Unassembled WGS sequence"/>
</dbReference>
<dbReference type="PANTHER" id="PTHR37841:SF1">
    <property type="entry name" value="DUF3298 DOMAIN-CONTAINING PROTEIN"/>
    <property type="match status" value="1"/>
</dbReference>
<comment type="caution">
    <text evidence="1">The sequence shown here is derived from an EMBL/GenBank/DDBJ whole genome shotgun (WGS) entry which is preliminary data.</text>
</comment>
<organism evidence="1 2">
    <name type="scientific">Pseudochryseolinea flava</name>
    <dbReference type="NCBI Taxonomy" id="2059302"/>
    <lineage>
        <taxon>Bacteria</taxon>
        <taxon>Pseudomonadati</taxon>
        <taxon>Bacteroidota</taxon>
        <taxon>Cytophagia</taxon>
        <taxon>Cytophagales</taxon>
        <taxon>Fulvivirgaceae</taxon>
        <taxon>Pseudochryseolinea</taxon>
    </lineage>
</organism>
<proteinExistence type="predicted"/>
<gene>
    <name evidence="1" type="ORF">DQQ10_13925</name>
</gene>
<evidence type="ECO:0000313" key="1">
    <source>
        <dbReference type="EMBL" id="RAW00682.1"/>
    </source>
</evidence>
<dbReference type="EMBL" id="QMFY01000006">
    <property type="protein sequence ID" value="RAW00682.1"/>
    <property type="molecule type" value="Genomic_DNA"/>
</dbReference>
<dbReference type="InterPro" id="IPR011990">
    <property type="entry name" value="TPR-like_helical_dom_sf"/>
</dbReference>
<accession>A0A364Y2Z0</accession>
<keyword evidence="2" id="KW-1185">Reference proteome</keyword>
<evidence type="ECO:0008006" key="3">
    <source>
        <dbReference type="Google" id="ProtNLM"/>
    </source>
</evidence>
<protein>
    <recommendedName>
        <fullName evidence="3">WG repeat-containing protein</fullName>
    </recommendedName>
</protein>
<reference evidence="1 2" key="1">
    <citation type="submission" date="2018-06" db="EMBL/GenBank/DDBJ databases">
        <title>Chryseolinea flavus sp. nov., a member of the phylum Bacteroidetes isolated from soil.</title>
        <authorList>
            <person name="Li Y."/>
            <person name="Wang J."/>
        </authorList>
    </citation>
    <scope>NUCLEOTIDE SEQUENCE [LARGE SCALE GENOMIC DNA]</scope>
    <source>
        <strain evidence="1 2">SDU1-6</strain>
    </source>
</reference>
<dbReference type="Gene3D" id="1.25.40.10">
    <property type="entry name" value="Tetratricopeptide repeat domain"/>
    <property type="match status" value="1"/>
</dbReference>
<dbReference type="AlphaFoldDB" id="A0A364Y2Z0"/>
<dbReference type="PANTHER" id="PTHR37841">
    <property type="entry name" value="GLR2918 PROTEIN"/>
    <property type="match status" value="1"/>
</dbReference>
<dbReference type="Pfam" id="PF14903">
    <property type="entry name" value="WG_beta_rep"/>
    <property type="match status" value="2"/>
</dbReference>
<evidence type="ECO:0000313" key="2">
    <source>
        <dbReference type="Proteomes" id="UP000251889"/>
    </source>
</evidence>